<evidence type="ECO:0000313" key="5">
    <source>
        <dbReference type="Proteomes" id="UP001225605"/>
    </source>
</evidence>
<dbReference type="Pfam" id="PF00905">
    <property type="entry name" value="Transpeptidase"/>
    <property type="match status" value="1"/>
</dbReference>
<reference evidence="4 5" key="1">
    <citation type="submission" date="2017-06" db="EMBL/GenBank/DDBJ databases">
        <title>Cultured bacterium strain Saccharothrix yanglingensis Hhs.015.</title>
        <authorList>
            <person name="Xia Y."/>
        </authorList>
    </citation>
    <scope>NUCLEOTIDE SEQUENCE [LARGE SCALE GENOMIC DNA]</scope>
    <source>
        <strain evidence="4 5">Hhs.015</strain>
    </source>
</reference>
<proteinExistence type="predicted"/>
<name>A0ABU0X0I5_9PSEU</name>
<dbReference type="RefSeq" id="WP_306746798.1">
    <property type="nucleotide sequence ID" value="NZ_NSDM01000006.1"/>
</dbReference>
<dbReference type="EMBL" id="NSDM01000006">
    <property type="protein sequence ID" value="MDQ2585608.1"/>
    <property type="molecule type" value="Genomic_DNA"/>
</dbReference>
<sequence>MKTGTKRWVLAGGGTAAVAAVVVGALLVWSGGEPAAGPARGTAERPERVSPAEVARQFMTAVATGQAAQAAALTDAADAAGAAITRTTQGMPGIGFHARLAPGPAVPAGGTGTSIDADVTWTLPGGAPLAYRTTVDLRLVDDTWRVAWSPTLLHPRLTEGQSLAYGALPGDGALLDRTGAPVAEGFAPVVMGSVRRAVGPLTGTPGWRVTAVDAAGAPAAVLHEQQPQVAPSVTVTLDPATQAAAQAAVDGVGQAAVLVAVQPSTGELLAVAQNAVADGQGPIALQNFFEPGSTFKVVTATAALTAGTANADTPLDCPGAATIGTRRITNEDSFELGTVPMRRAFAASCNTSFGKLAADLPADALPTAAAYFGLMSDFTVAGITTNTGKVPAAGSTAARVEAGIGQGEVLTTPFGMALAAATVAQGRTPVPLLLRGTPTEGRQPPALPGGVVTALRSMMAEVVTGGTARELAGFAGVRGKTGTAQFGDGTRSHGWFMGYRGDLAFSVLVVDGGSSKVAVGATAAFLGGL</sequence>
<dbReference type="InterPro" id="IPR012338">
    <property type="entry name" value="Beta-lactam/transpept-like"/>
</dbReference>
<dbReference type="SUPFAM" id="SSF56601">
    <property type="entry name" value="beta-lactamase/transpeptidase-like"/>
    <property type="match status" value="1"/>
</dbReference>
<keyword evidence="1" id="KW-0812">Transmembrane</keyword>
<dbReference type="InterPro" id="IPR001460">
    <property type="entry name" value="PCN-bd_Tpept"/>
</dbReference>
<accession>A0ABU0X0I5</accession>
<dbReference type="InterPro" id="IPR050515">
    <property type="entry name" value="Beta-lactam/transpept"/>
</dbReference>
<organism evidence="4 5">
    <name type="scientific">Saccharothrix yanglingensis</name>
    <dbReference type="NCBI Taxonomy" id="659496"/>
    <lineage>
        <taxon>Bacteria</taxon>
        <taxon>Bacillati</taxon>
        <taxon>Actinomycetota</taxon>
        <taxon>Actinomycetes</taxon>
        <taxon>Pseudonocardiales</taxon>
        <taxon>Pseudonocardiaceae</taxon>
        <taxon>Saccharothrix</taxon>
    </lineage>
</organism>
<feature type="transmembrane region" description="Helical" evidence="1">
    <location>
        <begin position="7"/>
        <end position="29"/>
    </location>
</feature>
<dbReference type="PANTHER" id="PTHR30627">
    <property type="entry name" value="PEPTIDOGLYCAN D,D-TRANSPEPTIDASE"/>
    <property type="match status" value="1"/>
</dbReference>
<evidence type="ECO:0000313" key="4">
    <source>
        <dbReference type="EMBL" id="MDQ2585608.1"/>
    </source>
</evidence>
<keyword evidence="5" id="KW-1185">Reference proteome</keyword>
<dbReference type="InterPro" id="IPR007887">
    <property type="entry name" value="MecA_N"/>
</dbReference>
<keyword evidence="1" id="KW-1133">Transmembrane helix</keyword>
<feature type="domain" description="Penicillin-binding protein transpeptidase" evidence="2">
    <location>
        <begin position="258"/>
        <end position="513"/>
    </location>
</feature>
<protein>
    <submittedName>
        <fullName evidence="4">Penicillin-binding protein</fullName>
    </submittedName>
</protein>
<comment type="caution">
    <text evidence="4">The sequence shown here is derived from an EMBL/GenBank/DDBJ whole genome shotgun (WGS) entry which is preliminary data.</text>
</comment>
<keyword evidence="1" id="KW-0472">Membrane</keyword>
<feature type="domain" description="NTF2-like N-terminal transpeptidase" evidence="3">
    <location>
        <begin position="50"/>
        <end position="161"/>
    </location>
</feature>
<evidence type="ECO:0000259" key="3">
    <source>
        <dbReference type="Pfam" id="PF05223"/>
    </source>
</evidence>
<dbReference type="PANTHER" id="PTHR30627:SF24">
    <property type="entry name" value="PENICILLIN-BINDING PROTEIN 4B"/>
    <property type="match status" value="1"/>
</dbReference>
<dbReference type="Pfam" id="PF05223">
    <property type="entry name" value="MecA_N"/>
    <property type="match status" value="1"/>
</dbReference>
<evidence type="ECO:0000256" key="1">
    <source>
        <dbReference type="SAM" id="Phobius"/>
    </source>
</evidence>
<evidence type="ECO:0000259" key="2">
    <source>
        <dbReference type="Pfam" id="PF00905"/>
    </source>
</evidence>
<dbReference type="Proteomes" id="UP001225605">
    <property type="component" value="Unassembled WGS sequence"/>
</dbReference>
<gene>
    <name evidence="4" type="ORF">CKY47_16790</name>
</gene>
<dbReference type="Gene3D" id="3.40.710.10">
    <property type="entry name" value="DD-peptidase/beta-lactamase superfamily"/>
    <property type="match status" value="1"/>
</dbReference>